<dbReference type="Pfam" id="PF01062">
    <property type="entry name" value="Bestrophin"/>
    <property type="match status" value="1"/>
</dbReference>
<dbReference type="EMBL" id="CAXLJM020000166">
    <property type="protein sequence ID" value="CAL8147670.1"/>
    <property type="molecule type" value="Genomic_DNA"/>
</dbReference>
<name>A0ABP1S940_9HEXA</name>
<evidence type="ECO:0000256" key="5">
    <source>
        <dbReference type="ARBA" id="ARBA00034769"/>
    </source>
</evidence>
<feature type="transmembrane region" description="Helical" evidence="6">
    <location>
        <begin position="59"/>
        <end position="79"/>
    </location>
</feature>
<keyword evidence="6" id="KW-0868">Chloride</keyword>
<comment type="function">
    <text evidence="6">Forms chloride channels.</text>
</comment>
<keyword evidence="3 6" id="KW-1133">Transmembrane helix</keyword>
<evidence type="ECO:0000313" key="9">
    <source>
        <dbReference type="Proteomes" id="UP001642540"/>
    </source>
</evidence>
<evidence type="ECO:0000256" key="4">
    <source>
        <dbReference type="ARBA" id="ARBA00023136"/>
    </source>
</evidence>
<keyword evidence="9" id="KW-1185">Reference proteome</keyword>
<comment type="subcellular location">
    <subcellularLocation>
        <location evidence="6">Cell membrane</location>
        <topology evidence="6">Multi-pass membrane protein</topology>
    </subcellularLocation>
    <subcellularLocation>
        <location evidence="1">Membrane</location>
    </subcellularLocation>
</comment>
<reference evidence="8 9" key="1">
    <citation type="submission" date="2024-08" db="EMBL/GenBank/DDBJ databases">
        <authorList>
            <person name="Cucini C."/>
            <person name="Frati F."/>
        </authorList>
    </citation>
    <scope>NUCLEOTIDE SEQUENCE [LARGE SCALE GENOMIC DNA]</scope>
</reference>
<dbReference type="InterPro" id="IPR000615">
    <property type="entry name" value="Bestrophin"/>
</dbReference>
<keyword evidence="6" id="KW-0869">Chloride channel</keyword>
<comment type="similarity">
    <text evidence="5 6">Belongs to the anion channel-forming bestrophin (TC 1.A.46) family. Calcium-sensitive chloride channel subfamily.</text>
</comment>
<evidence type="ECO:0000256" key="7">
    <source>
        <dbReference type="SAM" id="MobiDB-lite"/>
    </source>
</evidence>
<organism evidence="8 9">
    <name type="scientific">Orchesella dallaii</name>
    <dbReference type="NCBI Taxonomy" id="48710"/>
    <lineage>
        <taxon>Eukaryota</taxon>
        <taxon>Metazoa</taxon>
        <taxon>Ecdysozoa</taxon>
        <taxon>Arthropoda</taxon>
        <taxon>Hexapoda</taxon>
        <taxon>Collembola</taxon>
        <taxon>Entomobryomorpha</taxon>
        <taxon>Entomobryoidea</taxon>
        <taxon>Orchesellidae</taxon>
        <taxon>Orchesellinae</taxon>
        <taxon>Orchesella</taxon>
    </lineage>
</organism>
<accession>A0ABP1S940</accession>
<dbReference type="Proteomes" id="UP001642540">
    <property type="component" value="Unassembled WGS sequence"/>
</dbReference>
<keyword evidence="6" id="KW-0407">Ion channel</keyword>
<gene>
    <name evidence="8" type="ORF">ODALV1_LOCUS31201</name>
</gene>
<feature type="transmembrane region" description="Helical" evidence="6">
    <location>
        <begin position="91"/>
        <end position="108"/>
    </location>
</feature>
<proteinExistence type="inferred from homology"/>
<keyword evidence="6" id="KW-1003">Cell membrane</keyword>
<comment type="caution">
    <text evidence="8">The sequence shown here is derived from an EMBL/GenBank/DDBJ whole genome shotgun (WGS) entry which is preliminary data.</text>
</comment>
<keyword evidence="6" id="KW-0813">Transport</keyword>
<keyword evidence="4 6" id="KW-0472">Membrane</keyword>
<feature type="compositionally biased region" description="Polar residues" evidence="7">
    <location>
        <begin position="263"/>
        <end position="272"/>
    </location>
</feature>
<evidence type="ECO:0000313" key="8">
    <source>
        <dbReference type="EMBL" id="CAL8147670.1"/>
    </source>
</evidence>
<dbReference type="PANTHER" id="PTHR10736">
    <property type="entry name" value="BESTROPHIN"/>
    <property type="match status" value="1"/>
</dbReference>
<dbReference type="PANTHER" id="PTHR10736:SF65">
    <property type="entry name" value="BESTROPHIN 1, ISOFORM C-RELATED"/>
    <property type="match status" value="1"/>
</dbReference>
<evidence type="ECO:0000256" key="6">
    <source>
        <dbReference type="RuleBase" id="RU363126"/>
    </source>
</evidence>
<keyword evidence="6" id="KW-0406">Ion transport</keyword>
<sequence length="309" mass="35239">MEGPKYWVPIVWAGAIASKARKEGRIRDDIALYHIIKELARFRSMCGDLLGYDWVTVPIVYTQVVTLATYIYFAACLFGKQFIRMGDEADFYIPIFHFLEFFFMMGWLKVAETMINPFGGDDDDFEVNWLVDRNIALSYMVVDEMNTEFPEMVRDQYWDEVVPEEIPYTQASMKYKKEVTFAGSAALSEGPQDLVADFISAGKESTGPGGSSGPKLRQRVSVPFSIPFQSVVVDNTNQRKHSRGEETSMNFGQSERMRKNTGKDNNLATTESVGHLYERNYIPRRRDSEEALQKLIEAEKSELSTKPSS</sequence>
<keyword evidence="2 6" id="KW-0812">Transmembrane</keyword>
<protein>
    <recommendedName>
        <fullName evidence="6">Bestrophin homolog</fullName>
    </recommendedName>
</protein>
<evidence type="ECO:0000256" key="3">
    <source>
        <dbReference type="ARBA" id="ARBA00022989"/>
    </source>
</evidence>
<dbReference type="InterPro" id="IPR021134">
    <property type="entry name" value="Bestrophin-like"/>
</dbReference>
<feature type="region of interest" description="Disordered" evidence="7">
    <location>
        <begin position="235"/>
        <end position="273"/>
    </location>
</feature>
<evidence type="ECO:0000256" key="1">
    <source>
        <dbReference type="ARBA" id="ARBA00004370"/>
    </source>
</evidence>
<evidence type="ECO:0000256" key="2">
    <source>
        <dbReference type="ARBA" id="ARBA00022692"/>
    </source>
</evidence>